<dbReference type="PROSITE" id="PS00893">
    <property type="entry name" value="NUDIX_BOX"/>
    <property type="match status" value="1"/>
</dbReference>
<dbReference type="PANTHER" id="PTHR12992:SF11">
    <property type="entry name" value="MITOCHONDRIAL COENZYME A DIPHOSPHATASE NUDT8"/>
    <property type="match status" value="1"/>
</dbReference>
<keyword evidence="6" id="KW-0464">Manganese</keyword>
<dbReference type="Proteomes" id="UP000265509">
    <property type="component" value="Unassembled WGS sequence"/>
</dbReference>
<organism evidence="9 10">
    <name type="scientific">Seongchinamella sediminis</name>
    <dbReference type="NCBI Taxonomy" id="2283635"/>
    <lineage>
        <taxon>Bacteria</taxon>
        <taxon>Pseudomonadati</taxon>
        <taxon>Pseudomonadota</taxon>
        <taxon>Gammaproteobacteria</taxon>
        <taxon>Cellvibrionales</taxon>
        <taxon>Halieaceae</taxon>
        <taxon>Seongchinamella</taxon>
    </lineage>
</organism>
<keyword evidence="4 7" id="KW-0378">Hydrolase</keyword>
<sequence>MQALQHHQHGAAMREQVRANLCAFQPRSQSDPALKHAAVVLAVTPFEQEAAIIVTRRASTLRAHTGQWALPGGRIDPGETPREAALREMHEEINLALGADRILGVLDDYVTRSGYIMTPVVVWNDTPWDQLQPNPDEVASISPFRFSELARDDSPRLTGTAQGDGQVLSMHFHDEVIFAPTGALLYQFREVAMGGRSTRVLHYDQPRFAWR</sequence>
<dbReference type="PRINTS" id="PR00502">
    <property type="entry name" value="NUDIXFAMILY"/>
</dbReference>
<evidence type="ECO:0000256" key="3">
    <source>
        <dbReference type="ARBA" id="ARBA00022723"/>
    </source>
</evidence>
<dbReference type="InterPro" id="IPR015797">
    <property type="entry name" value="NUDIX_hydrolase-like_dom_sf"/>
</dbReference>
<keyword evidence="10" id="KW-1185">Reference proteome</keyword>
<dbReference type="AlphaFoldDB" id="A0A3L7DTK7"/>
<evidence type="ECO:0000256" key="7">
    <source>
        <dbReference type="RuleBase" id="RU003476"/>
    </source>
</evidence>
<evidence type="ECO:0000256" key="5">
    <source>
        <dbReference type="ARBA" id="ARBA00022842"/>
    </source>
</evidence>
<dbReference type="InterPro" id="IPR045121">
    <property type="entry name" value="CoAse"/>
</dbReference>
<evidence type="ECO:0000256" key="2">
    <source>
        <dbReference type="ARBA" id="ARBA00001946"/>
    </source>
</evidence>
<evidence type="ECO:0000313" key="9">
    <source>
        <dbReference type="EMBL" id="RLQ20937.1"/>
    </source>
</evidence>
<evidence type="ECO:0000256" key="6">
    <source>
        <dbReference type="ARBA" id="ARBA00023211"/>
    </source>
</evidence>
<comment type="similarity">
    <text evidence="7">Belongs to the Nudix hydrolase family.</text>
</comment>
<dbReference type="InterPro" id="IPR000086">
    <property type="entry name" value="NUDIX_hydrolase_dom"/>
</dbReference>
<evidence type="ECO:0000259" key="8">
    <source>
        <dbReference type="PROSITE" id="PS51462"/>
    </source>
</evidence>
<dbReference type="PROSITE" id="PS51462">
    <property type="entry name" value="NUDIX"/>
    <property type="match status" value="1"/>
</dbReference>
<keyword evidence="5" id="KW-0460">Magnesium</keyword>
<dbReference type="InterPro" id="IPR020476">
    <property type="entry name" value="Nudix_hydrolase"/>
</dbReference>
<feature type="domain" description="Nudix hydrolase" evidence="8">
    <location>
        <begin position="33"/>
        <end position="166"/>
    </location>
</feature>
<dbReference type="GO" id="GO:0010945">
    <property type="term" value="F:coenzyme A diphosphatase activity"/>
    <property type="evidence" value="ECO:0007669"/>
    <property type="project" value="InterPro"/>
</dbReference>
<dbReference type="Pfam" id="PF00293">
    <property type="entry name" value="NUDIX"/>
    <property type="match status" value="1"/>
</dbReference>
<dbReference type="OrthoDB" id="542521at2"/>
<comment type="cofactor">
    <cofactor evidence="1">
        <name>Mn(2+)</name>
        <dbReference type="ChEBI" id="CHEBI:29035"/>
    </cofactor>
</comment>
<keyword evidence="3" id="KW-0479">Metal-binding</keyword>
<dbReference type="RefSeq" id="WP_117956348.1">
    <property type="nucleotide sequence ID" value="NZ_QRAN01000018.1"/>
</dbReference>
<reference evidence="9 10" key="1">
    <citation type="submission" date="2018-07" db="EMBL/GenBank/DDBJ databases">
        <title>Halioglobus sp. genome submission.</title>
        <authorList>
            <person name="Ye M.-Q."/>
            <person name="Du Z.-J."/>
        </authorList>
    </citation>
    <scope>NUCLEOTIDE SEQUENCE [LARGE SCALE GENOMIC DNA]</scope>
    <source>
        <strain evidence="9 10">U0301</strain>
    </source>
</reference>
<comment type="cofactor">
    <cofactor evidence="2">
        <name>Mg(2+)</name>
        <dbReference type="ChEBI" id="CHEBI:18420"/>
    </cofactor>
</comment>
<protein>
    <submittedName>
        <fullName evidence="9">NUDIX domain-containing protein</fullName>
    </submittedName>
</protein>
<proteinExistence type="inferred from homology"/>
<accession>A0A3L7DTK7</accession>
<evidence type="ECO:0000256" key="1">
    <source>
        <dbReference type="ARBA" id="ARBA00001936"/>
    </source>
</evidence>
<dbReference type="SUPFAM" id="SSF55811">
    <property type="entry name" value="Nudix"/>
    <property type="match status" value="1"/>
</dbReference>
<dbReference type="EMBL" id="QRAN01000018">
    <property type="protein sequence ID" value="RLQ20937.1"/>
    <property type="molecule type" value="Genomic_DNA"/>
</dbReference>
<name>A0A3L7DTK7_9GAMM</name>
<comment type="caution">
    <text evidence="9">The sequence shown here is derived from an EMBL/GenBank/DDBJ whole genome shotgun (WGS) entry which is preliminary data.</text>
</comment>
<dbReference type="PANTHER" id="PTHR12992">
    <property type="entry name" value="NUDIX HYDROLASE"/>
    <property type="match status" value="1"/>
</dbReference>
<dbReference type="InterPro" id="IPR020084">
    <property type="entry name" value="NUDIX_hydrolase_CS"/>
</dbReference>
<dbReference type="CDD" id="cd03426">
    <property type="entry name" value="NUDIX_CoAse_Nudt7"/>
    <property type="match status" value="1"/>
</dbReference>
<evidence type="ECO:0000313" key="10">
    <source>
        <dbReference type="Proteomes" id="UP000265509"/>
    </source>
</evidence>
<gene>
    <name evidence="9" type="ORF">DWB85_15330</name>
</gene>
<evidence type="ECO:0000256" key="4">
    <source>
        <dbReference type="ARBA" id="ARBA00022801"/>
    </source>
</evidence>
<dbReference type="GO" id="GO:0046872">
    <property type="term" value="F:metal ion binding"/>
    <property type="evidence" value="ECO:0007669"/>
    <property type="project" value="UniProtKB-KW"/>
</dbReference>
<dbReference type="Gene3D" id="3.90.79.10">
    <property type="entry name" value="Nucleoside Triphosphate Pyrophosphohydrolase"/>
    <property type="match status" value="1"/>
</dbReference>